<sequence>MSMGLAHGRVVYARRVRAPRCGASLRENGVEVSAAEVDVSDSFQEQEDSELFKPTPGFDSIQDAIHDIAKGKFVVVLDDEDRENEGDLIIAAEKMTSESCAFMVNHTSGLICVGMEGKDLDRLDIPPMVEDRNNSDSMGTAFTVSVDLKAGTSTGISAEDRSSTIQALASPGSKPEDFRRPGHVFPLRYREGGVLKRAGHTEAAVDLARLAGCFPAGVLCEIVNADGTMSRRDQLLAFAKENGLCTITISDLIRYRSYYESLVERVAVARMPTKFGVFEAYSYRSKIDDIEHIALVYGDVQNSEEDVLVRVHSECLTGDIMGSLRCDCGPQLHKALEKVAQAGCGVVVYLRGQEGRGIGLGHKLRAYNLQDAGRDTVEANEDLGLPVDSREYGMGAHMLRDVGVRRLKLMTNNPAKYTGLSGYGLTITKRVPLLTPINKENKKYIMTKVNKMGHWFGGTE</sequence>
<evidence type="ECO:0000256" key="16">
    <source>
        <dbReference type="ARBA" id="ARBA00023239"/>
    </source>
</evidence>
<dbReference type="PIRSF" id="PIRSF001259">
    <property type="entry name" value="RibA"/>
    <property type="match status" value="1"/>
</dbReference>
<dbReference type="FunFam" id="3.90.870.10:FF:000001">
    <property type="entry name" value="Riboflavin biosynthesis protein RibBA"/>
    <property type="match status" value="1"/>
</dbReference>
<dbReference type="GO" id="GO:0005525">
    <property type="term" value="F:GTP binding"/>
    <property type="evidence" value="ECO:0007669"/>
    <property type="project" value="UniProtKB-KW"/>
</dbReference>
<evidence type="ECO:0000256" key="2">
    <source>
        <dbReference type="ARBA" id="ARBA00001946"/>
    </source>
</evidence>
<dbReference type="CDD" id="cd00641">
    <property type="entry name" value="GTP_cyclohydro2"/>
    <property type="match status" value="1"/>
</dbReference>
<comment type="cofactor">
    <cofactor evidence="1">
        <name>Mn(2+)</name>
        <dbReference type="ChEBI" id="CHEBI:29035"/>
    </cofactor>
</comment>
<evidence type="ECO:0000313" key="20">
    <source>
        <dbReference type="EMBL" id="QDZ19117.1"/>
    </source>
</evidence>
<organism evidence="20 21">
    <name type="scientific">Chloropicon primus</name>
    <dbReference type="NCBI Taxonomy" id="1764295"/>
    <lineage>
        <taxon>Eukaryota</taxon>
        <taxon>Viridiplantae</taxon>
        <taxon>Chlorophyta</taxon>
        <taxon>Chloropicophyceae</taxon>
        <taxon>Chloropicales</taxon>
        <taxon>Chloropicaceae</taxon>
        <taxon>Chloropicon</taxon>
    </lineage>
</organism>
<dbReference type="InterPro" id="IPR032677">
    <property type="entry name" value="GTP_cyclohydro_II"/>
</dbReference>
<dbReference type="OrthoDB" id="60371at2759"/>
<dbReference type="Gene3D" id="3.40.50.10990">
    <property type="entry name" value="GTP cyclohydrolase II"/>
    <property type="match status" value="1"/>
</dbReference>
<proteinExistence type="inferred from homology"/>
<keyword evidence="10" id="KW-0547">Nucleotide-binding</keyword>
<comment type="similarity">
    <text evidence="6">In the N-terminal section; belongs to the DHBP synthase family.</text>
</comment>
<dbReference type="InterPro" id="IPR016299">
    <property type="entry name" value="Riboflavin_synth_RibBA"/>
</dbReference>
<keyword evidence="11" id="KW-0378">Hydrolase</keyword>
<evidence type="ECO:0000313" key="21">
    <source>
        <dbReference type="Proteomes" id="UP000316726"/>
    </source>
</evidence>
<evidence type="ECO:0000256" key="6">
    <source>
        <dbReference type="ARBA" id="ARBA00005520"/>
    </source>
</evidence>
<evidence type="ECO:0000256" key="3">
    <source>
        <dbReference type="ARBA" id="ARBA00001947"/>
    </source>
</evidence>
<dbReference type="NCBIfam" id="NF006803">
    <property type="entry name" value="PRK09311.1"/>
    <property type="match status" value="1"/>
</dbReference>
<dbReference type="Proteomes" id="UP000316726">
    <property type="component" value="Chromosome 2"/>
</dbReference>
<evidence type="ECO:0000256" key="5">
    <source>
        <dbReference type="ARBA" id="ARBA00004904"/>
    </source>
</evidence>
<dbReference type="UniPathway" id="UPA00275">
    <property type="reaction ID" value="UER00400"/>
</dbReference>
<comment type="similarity">
    <text evidence="7">In the C-terminal section; belongs to the GTP cyclohydrolase II family.</text>
</comment>
<keyword evidence="21" id="KW-1185">Reference proteome</keyword>
<keyword evidence="9" id="KW-0479">Metal-binding</keyword>
<evidence type="ECO:0000256" key="18">
    <source>
        <dbReference type="ARBA" id="ARBA00049295"/>
    </source>
</evidence>
<evidence type="ECO:0000256" key="1">
    <source>
        <dbReference type="ARBA" id="ARBA00001936"/>
    </source>
</evidence>
<dbReference type="SUPFAM" id="SSF142695">
    <property type="entry name" value="RibA-like"/>
    <property type="match status" value="1"/>
</dbReference>
<keyword evidence="13" id="KW-0460">Magnesium</keyword>
<dbReference type="InterPro" id="IPR000926">
    <property type="entry name" value="RibA"/>
</dbReference>
<evidence type="ECO:0000256" key="15">
    <source>
        <dbReference type="ARBA" id="ARBA00023211"/>
    </source>
</evidence>
<dbReference type="NCBIfam" id="NF001591">
    <property type="entry name" value="PRK00393.1"/>
    <property type="match status" value="1"/>
</dbReference>
<dbReference type="GO" id="GO:0008686">
    <property type="term" value="F:3,4-dihydroxy-2-butanone-4-phosphate synthase activity"/>
    <property type="evidence" value="ECO:0007669"/>
    <property type="project" value="InterPro"/>
</dbReference>
<dbReference type="FunFam" id="3.40.50.10990:FF:000001">
    <property type="entry name" value="Riboflavin biosynthesis protein RibBA"/>
    <property type="match status" value="1"/>
</dbReference>
<dbReference type="PANTHER" id="PTHR21327:SF18">
    <property type="entry name" value="3,4-DIHYDROXY-2-BUTANONE 4-PHOSPHATE SYNTHASE"/>
    <property type="match status" value="1"/>
</dbReference>
<evidence type="ECO:0000256" key="11">
    <source>
        <dbReference type="ARBA" id="ARBA00022801"/>
    </source>
</evidence>
<keyword evidence="15" id="KW-0464">Manganese</keyword>
<evidence type="ECO:0000256" key="12">
    <source>
        <dbReference type="ARBA" id="ARBA00022833"/>
    </source>
</evidence>
<comment type="pathway">
    <text evidence="4">Cofactor biosynthesis; riboflavin biosynthesis; 5-amino-6-(D-ribitylamino)uracil from GTP: step 1/4.</text>
</comment>
<dbReference type="GO" id="GO:0005829">
    <property type="term" value="C:cytosol"/>
    <property type="evidence" value="ECO:0007669"/>
    <property type="project" value="TreeGrafter"/>
</dbReference>
<dbReference type="GO" id="GO:0046872">
    <property type="term" value="F:metal ion binding"/>
    <property type="evidence" value="ECO:0007669"/>
    <property type="project" value="UniProtKB-KW"/>
</dbReference>
<comment type="catalytic activity">
    <reaction evidence="18">
        <text>GTP + 4 H2O = 2,5-diamino-6-hydroxy-4-(5-phosphoribosylamino)-pyrimidine + formate + 2 phosphate + 3 H(+)</text>
        <dbReference type="Rhea" id="RHEA:23704"/>
        <dbReference type="ChEBI" id="CHEBI:15377"/>
        <dbReference type="ChEBI" id="CHEBI:15378"/>
        <dbReference type="ChEBI" id="CHEBI:15740"/>
        <dbReference type="ChEBI" id="CHEBI:37565"/>
        <dbReference type="ChEBI" id="CHEBI:43474"/>
        <dbReference type="ChEBI" id="CHEBI:58614"/>
        <dbReference type="EC" id="3.5.4.25"/>
    </reaction>
</comment>
<evidence type="ECO:0000256" key="4">
    <source>
        <dbReference type="ARBA" id="ARBA00004853"/>
    </source>
</evidence>
<evidence type="ECO:0000256" key="14">
    <source>
        <dbReference type="ARBA" id="ARBA00023134"/>
    </source>
</evidence>
<dbReference type="InterPro" id="IPR000422">
    <property type="entry name" value="DHBP_synthase_RibB"/>
</dbReference>
<gene>
    <name evidence="20" type="ORF">A3770_02p16350</name>
</gene>
<dbReference type="EMBL" id="CP031035">
    <property type="protein sequence ID" value="QDZ19117.1"/>
    <property type="molecule type" value="Genomic_DNA"/>
</dbReference>
<evidence type="ECO:0000256" key="13">
    <source>
        <dbReference type="ARBA" id="ARBA00022842"/>
    </source>
</evidence>
<keyword evidence="14" id="KW-0342">GTP-binding</keyword>
<comment type="cofactor">
    <cofactor evidence="2">
        <name>Mg(2+)</name>
        <dbReference type="ChEBI" id="CHEBI:18420"/>
    </cofactor>
</comment>
<dbReference type="GO" id="GO:0009231">
    <property type="term" value="P:riboflavin biosynthetic process"/>
    <property type="evidence" value="ECO:0007669"/>
    <property type="project" value="UniProtKB-UniPathway"/>
</dbReference>
<comment type="pathway">
    <text evidence="5">Cofactor biosynthesis; riboflavin biosynthesis; 2-hydroxy-3-oxobutyl phosphate from D-ribulose 5-phosphate: step 1/1.</text>
</comment>
<dbReference type="Gene3D" id="3.90.870.10">
    <property type="entry name" value="DHBP synthase"/>
    <property type="match status" value="1"/>
</dbReference>
<keyword evidence="12" id="KW-0862">Zinc</keyword>
<dbReference type="PANTHER" id="PTHR21327">
    <property type="entry name" value="GTP CYCLOHYDROLASE II-RELATED"/>
    <property type="match status" value="1"/>
</dbReference>
<evidence type="ECO:0000256" key="17">
    <source>
        <dbReference type="ARBA" id="ARBA00023268"/>
    </source>
</evidence>
<comment type="cofactor">
    <cofactor evidence="3">
        <name>Zn(2+)</name>
        <dbReference type="ChEBI" id="CHEBI:29105"/>
    </cofactor>
</comment>
<evidence type="ECO:0000256" key="10">
    <source>
        <dbReference type="ARBA" id="ARBA00022741"/>
    </source>
</evidence>
<dbReference type="HAMAP" id="MF_00180">
    <property type="entry name" value="RibB"/>
    <property type="match status" value="1"/>
</dbReference>
<protein>
    <submittedName>
        <fullName evidence="20">3,4-dihydroxy-2-butanone 4-phosphate synthase</fullName>
    </submittedName>
</protein>
<dbReference type="InterPro" id="IPR036144">
    <property type="entry name" value="RibA-like_sf"/>
</dbReference>
<dbReference type="Pfam" id="PF00925">
    <property type="entry name" value="GTP_cyclohydro2"/>
    <property type="match status" value="1"/>
</dbReference>
<dbReference type="GO" id="GO:0003935">
    <property type="term" value="F:GTP cyclohydrolase II activity"/>
    <property type="evidence" value="ECO:0007669"/>
    <property type="project" value="UniProtKB-EC"/>
</dbReference>
<name>A0A5B8MFD2_9CHLO</name>
<dbReference type="STRING" id="1764295.A0A5B8MFD2"/>
<evidence type="ECO:0000256" key="7">
    <source>
        <dbReference type="ARBA" id="ARBA00008976"/>
    </source>
</evidence>
<reference evidence="20 21" key="1">
    <citation type="submission" date="2018-07" db="EMBL/GenBank/DDBJ databases">
        <title>The complete nuclear genome of the prasinophyte Chloropicon primus (CCMP1205).</title>
        <authorList>
            <person name="Pombert J.-F."/>
            <person name="Otis C."/>
            <person name="Turmel M."/>
            <person name="Lemieux C."/>
        </authorList>
    </citation>
    <scope>NUCLEOTIDE SEQUENCE [LARGE SCALE GENOMIC DNA]</scope>
    <source>
        <strain evidence="20 21">CCMP1205</strain>
    </source>
</reference>
<dbReference type="HAMAP" id="MF_00179">
    <property type="entry name" value="RibA"/>
    <property type="match status" value="1"/>
</dbReference>
<feature type="domain" description="GTP cyclohydrolase II" evidence="19">
    <location>
        <begin position="264"/>
        <end position="432"/>
    </location>
</feature>
<evidence type="ECO:0000259" key="19">
    <source>
        <dbReference type="Pfam" id="PF00925"/>
    </source>
</evidence>
<evidence type="ECO:0000256" key="9">
    <source>
        <dbReference type="ARBA" id="ARBA00022723"/>
    </source>
</evidence>
<dbReference type="InterPro" id="IPR017945">
    <property type="entry name" value="DHBP_synth_RibB-like_a/b_dom"/>
</dbReference>
<dbReference type="HAMAP" id="MF_01283">
    <property type="entry name" value="RibBA"/>
    <property type="match status" value="1"/>
</dbReference>
<keyword evidence="17" id="KW-0511">Multifunctional enzyme</keyword>
<dbReference type="NCBIfam" id="TIGR00505">
    <property type="entry name" value="ribA"/>
    <property type="match status" value="1"/>
</dbReference>
<dbReference type="NCBIfam" id="TIGR00506">
    <property type="entry name" value="ribB"/>
    <property type="match status" value="1"/>
</dbReference>
<dbReference type="AlphaFoldDB" id="A0A5B8MFD2"/>
<keyword evidence="16" id="KW-0456">Lyase</keyword>
<dbReference type="SUPFAM" id="SSF55821">
    <property type="entry name" value="YrdC/RibB"/>
    <property type="match status" value="1"/>
</dbReference>
<evidence type="ECO:0000256" key="8">
    <source>
        <dbReference type="ARBA" id="ARBA00022619"/>
    </source>
</evidence>
<keyword evidence="8" id="KW-0686">Riboflavin biosynthesis</keyword>
<accession>A0A5B8MFD2</accession>
<dbReference type="Pfam" id="PF00926">
    <property type="entry name" value="DHBP_synthase"/>
    <property type="match status" value="1"/>
</dbReference>